<dbReference type="PANTHER" id="PTHR10067">
    <property type="entry name" value="PHOSPHATIDYLSERINE DECARBOXYLASE"/>
    <property type="match status" value="1"/>
</dbReference>
<reference evidence="5" key="2">
    <citation type="submission" date="2021-04" db="EMBL/GenBank/DDBJ databases">
        <authorList>
            <person name="Gilroy R."/>
        </authorList>
    </citation>
    <scope>NUCLEOTIDE SEQUENCE</scope>
    <source>
        <strain evidence="5">ChiSjej3B21-8574</strain>
    </source>
</reference>
<evidence type="ECO:0000256" key="1">
    <source>
        <dbReference type="ARBA" id="ARBA00022793"/>
    </source>
</evidence>
<evidence type="ECO:0000256" key="3">
    <source>
        <dbReference type="ARBA" id="ARBA00023239"/>
    </source>
</evidence>
<dbReference type="EMBL" id="DWWD01000017">
    <property type="protein sequence ID" value="HJC49605.1"/>
    <property type="molecule type" value="Genomic_DNA"/>
</dbReference>
<comment type="caution">
    <text evidence="5">The sequence shown here is derived from an EMBL/GenBank/DDBJ whole genome shotgun (WGS) entry which is preliminary data.</text>
</comment>
<evidence type="ECO:0000256" key="4">
    <source>
        <dbReference type="ARBA" id="ARBA00023317"/>
    </source>
</evidence>
<proteinExistence type="predicted"/>
<keyword evidence="3" id="KW-0456">Lyase</keyword>
<evidence type="ECO:0000313" key="5">
    <source>
        <dbReference type="EMBL" id="HJC49605.1"/>
    </source>
</evidence>
<dbReference type="GO" id="GO:0004609">
    <property type="term" value="F:phosphatidylserine decarboxylase activity"/>
    <property type="evidence" value="ECO:0007669"/>
    <property type="project" value="InterPro"/>
</dbReference>
<keyword evidence="4" id="KW-0670">Pyruvate</keyword>
<dbReference type="InterPro" id="IPR003817">
    <property type="entry name" value="PS_Dcarbxylase"/>
</dbReference>
<dbReference type="Pfam" id="PF02666">
    <property type="entry name" value="PS_Dcarbxylase"/>
    <property type="match status" value="1"/>
</dbReference>
<dbReference type="PANTHER" id="PTHR10067:SF17">
    <property type="entry name" value="PHOSPHATIDYLSERINE DECARBOXYLASE PROENZYME 2"/>
    <property type="match status" value="1"/>
</dbReference>
<dbReference type="Proteomes" id="UP000823904">
    <property type="component" value="Unassembled WGS sequence"/>
</dbReference>
<keyword evidence="2" id="KW-0865">Zymogen</keyword>
<organism evidence="5 6">
    <name type="scientific">Candidatus Anaerostipes avistercoris</name>
    <dbReference type="NCBI Taxonomy" id="2838462"/>
    <lineage>
        <taxon>Bacteria</taxon>
        <taxon>Bacillati</taxon>
        <taxon>Bacillota</taxon>
        <taxon>Clostridia</taxon>
        <taxon>Lachnospirales</taxon>
        <taxon>Lachnospiraceae</taxon>
        <taxon>Anaerostipes</taxon>
    </lineage>
</organism>
<protein>
    <submittedName>
        <fullName evidence="5">Phosphatidylserine decarboxylase</fullName>
    </submittedName>
</protein>
<dbReference type="GO" id="GO:0008654">
    <property type="term" value="P:phospholipid biosynthetic process"/>
    <property type="evidence" value="ECO:0007669"/>
    <property type="project" value="InterPro"/>
</dbReference>
<name>A0A9D2T939_9FIRM</name>
<sequence length="277" mass="31664">MANAQDRLLNLLYSTTAGRTGLKILTRPWISKLGGAFMSSPFSVCMIRRFIEANHIDMSQYEPVRYRSYNEFFTRKIRPGMRPLPEDPDVLFSPCDCKVSVYPLDEGASFIVKDTEYTAASLLRSRKIAKHFKGGYAVVLRLTVDDYHRYCYIDDGVKSENYFIPGIYHTVNPIANDYVKIYKENAREFTMMKTKHFGNVVQVEVGALMVGRIRNLQGAGKMKRGEEKGYFEFGGSTIVLLLEQGRVSIREDLIRRTREQKETKILQGEPLGKVSSI</sequence>
<dbReference type="AlphaFoldDB" id="A0A9D2T939"/>
<evidence type="ECO:0000313" key="6">
    <source>
        <dbReference type="Proteomes" id="UP000823904"/>
    </source>
</evidence>
<gene>
    <name evidence="5" type="ORF">H9754_03330</name>
</gene>
<evidence type="ECO:0000256" key="2">
    <source>
        <dbReference type="ARBA" id="ARBA00023145"/>
    </source>
</evidence>
<keyword evidence="1" id="KW-0210">Decarboxylase</keyword>
<reference evidence="5" key="1">
    <citation type="journal article" date="2021" name="PeerJ">
        <title>Extensive microbial diversity within the chicken gut microbiome revealed by metagenomics and culture.</title>
        <authorList>
            <person name="Gilroy R."/>
            <person name="Ravi A."/>
            <person name="Getino M."/>
            <person name="Pursley I."/>
            <person name="Horton D.L."/>
            <person name="Alikhan N.F."/>
            <person name="Baker D."/>
            <person name="Gharbi K."/>
            <person name="Hall N."/>
            <person name="Watson M."/>
            <person name="Adriaenssens E.M."/>
            <person name="Foster-Nyarko E."/>
            <person name="Jarju S."/>
            <person name="Secka A."/>
            <person name="Antonio M."/>
            <person name="Oren A."/>
            <person name="Chaudhuri R.R."/>
            <person name="La Ragione R."/>
            <person name="Hildebrand F."/>
            <person name="Pallen M.J."/>
        </authorList>
    </citation>
    <scope>NUCLEOTIDE SEQUENCE</scope>
    <source>
        <strain evidence="5">ChiSjej3B21-8574</strain>
    </source>
</reference>
<accession>A0A9D2T939</accession>